<keyword evidence="6" id="KW-1185">Reference proteome</keyword>
<dbReference type="SUPFAM" id="SSF56784">
    <property type="entry name" value="HAD-like"/>
    <property type="match status" value="1"/>
</dbReference>
<dbReference type="InterPro" id="IPR006439">
    <property type="entry name" value="HAD-SF_hydro_IA"/>
</dbReference>
<dbReference type="Gene3D" id="1.10.150.240">
    <property type="entry name" value="Putative phosphatase, domain 2"/>
    <property type="match status" value="1"/>
</dbReference>
<keyword evidence="3" id="KW-0460">Magnesium</keyword>
<evidence type="ECO:0000313" key="5">
    <source>
        <dbReference type="EMBL" id="MBW8190107.1"/>
    </source>
</evidence>
<dbReference type="NCBIfam" id="TIGR01509">
    <property type="entry name" value="HAD-SF-IA-v3"/>
    <property type="match status" value="1"/>
</dbReference>
<evidence type="ECO:0000256" key="3">
    <source>
        <dbReference type="ARBA" id="ARBA00022842"/>
    </source>
</evidence>
<keyword evidence="1" id="KW-0479">Metal-binding</keyword>
<dbReference type="InterPro" id="IPR036412">
    <property type="entry name" value="HAD-like_sf"/>
</dbReference>
<dbReference type="InterPro" id="IPR023198">
    <property type="entry name" value="PGP-like_dom2"/>
</dbReference>
<dbReference type="SFLD" id="SFLDS00003">
    <property type="entry name" value="Haloacid_Dehalogenase"/>
    <property type="match status" value="1"/>
</dbReference>
<protein>
    <submittedName>
        <fullName evidence="5">HAD-IA family hydrolase</fullName>
    </submittedName>
</protein>
<dbReference type="PANTHER" id="PTHR43434:SF23">
    <property type="entry name" value="PHOSPHOGLYCOLATE PHOSPHATASE"/>
    <property type="match status" value="1"/>
</dbReference>
<evidence type="ECO:0000256" key="1">
    <source>
        <dbReference type="ARBA" id="ARBA00022723"/>
    </source>
</evidence>
<comment type="caution">
    <text evidence="5">The sequence shown here is derived from an EMBL/GenBank/DDBJ whole genome shotgun (WGS) entry which is preliminary data.</text>
</comment>
<organism evidence="5 6">
    <name type="scientific">Neiella holothuriorum</name>
    <dbReference type="NCBI Taxonomy" id="2870530"/>
    <lineage>
        <taxon>Bacteria</taxon>
        <taxon>Pseudomonadati</taxon>
        <taxon>Pseudomonadota</taxon>
        <taxon>Gammaproteobacteria</taxon>
        <taxon>Alteromonadales</taxon>
        <taxon>Echinimonadaceae</taxon>
        <taxon>Neiella</taxon>
    </lineage>
</organism>
<evidence type="ECO:0000256" key="4">
    <source>
        <dbReference type="ARBA" id="ARBA00023277"/>
    </source>
</evidence>
<dbReference type="NCBIfam" id="TIGR01549">
    <property type="entry name" value="HAD-SF-IA-v1"/>
    <property type="match status" value="1"/>
</dbReference>
<proteinExistence type="predicted"/>
<dbReference type="Proteomes" id="UP001166251">
    <property type="component" value="Unassembled WGS sequence"/>
</dbReference>
<dbReference type="InterPro" id="IPR041492">
    <property type="entry name" value="HAD_2"/>
</dbReference>
<dbReference type="InterPro" id="IPR023214">
    <property type="entry name" value="HAD_sf"/>
</dbReference>
<evidence type="ECO:0000313" key="6">
    <source>
        <dbReference type="Proteomes" id="UP001166251"/>
    </source>
</evidence>
<dbReference type="Gene3D" id="3.40.50.1000">
    <property type="entry name" value="HAD superfamily/HAD-like"/>
    <property type="match status" value="1"/>
</dbReference>
<reference evidence="5" key="1">
    <citation type="submission" date="2021-07" db="EMBL/GenBank/DDBJ databases">
        <title>Neiella marina sp. nov., isolated from the intestinal content of sea cucumber Apostichopus japonicus.</title>
        <authorList>
            <person name="Bai X."/>
        </authorList>
    </citation>
    <scope>NUCLEOTIDE SEQUENCE</scope>
    <source>
        <strain evidence="5">126</strain>
    </source>
</reference>
<keyword evidence="4" id="KW-0119">Carbohydrate metabolism</keyword>
<dbReference type="SFLD" id="SFLDG01129">
    <property type="entry name" value="C1.5:_HAD__Beta-PGM__Phosphata"/>
    <property type="match status" value="1"/>
</dbReference>
<dbReference type="PRINTS" id="PR00413">
    <property type="entry name" value="HADHALOGNASE"/>
</dbReference>
<name>A0ABS7ECP3_9GAMM</name>
<accession>A0ABS7ECP3</accession>
<dbReference type="RefSeq" id="WP_220102799.1">
    <property type="nucleotide sequence ID" value="NZ_JAHZSS010000003.1"/>
</dbReference>
<dbReference type="Pfam" id="PF13419">
    <property type="entry name" value="HAD_2"/>
    <property type="match status" value="1"/>
</dbReference>
<gene>
    <name evidence="5" type="ORF">K0504_03585</name>
</gene>
<dbReference type="GO" id="GO:0016787">
    <property type="term" value="F:hydrolase activity"/>
    <property type="evidence" value="ECO:0007669"/>
    <property type="project" value="UniProtKB-KW"/>
</dbReference>
<dbReference type="InterPro" id="IPR050155">
    <property type="entry name" value="HAD-like_hydrolase_sf"/>
</dbReference>
<sequence length="216" mass="23801">MAKAVLFDLDGTLLDTAPDLVKATNQVLRAIGEPECDYDYVSHFASHGAIGLLKRALGERLDHYNVTELRQLLLDFYQADIASGSKLFDGIEPLLQSLDSQNVPWGIVTNKPAFLTDALLPHFNQFNRCQVAISGDTCGVAKPDPLPMTTAAQALNIAPEDILYVGDAERDMQAGNKVAMTTLLALWGYIDEHDQPDQWQANGQLSHPLEILDWLK</sequence>
<dbReference type="EMBL" id="JAHZSS010000003">
    <property type="protein sequence ID" value="MBW8190107.1"/>
    <property type="molecule type" value="Genomic_DNA"/>
</dbReference>
<evidence type="ECO:0000256" key="2">
    <source>
        <dbReference type="ARBA" id="ARBA00022801"/>
    </source>
</evidence>
<keyword evidence="2 5" id="KW-0378">Hydrolase</keyword>
<dbReference type="PANTHER" id="PTHR43434">
    <property type="entry name" value="PHOSPHOGLYCOLATE PHOSPHATASE"/>
    <property type="match status" value="1"/>
</dbReference>